<accession>A0A2V2N0E3</accession>
<keyword evidence="2" id="KW-0540">Nuclease</keyword>
<keyword evidence="5" id="KW-0694">RNA-binding</keyword>
<comment type="caution">
    <text evidence="7">The sequence shown here is derived from an EMBL/GenBank/DDBJ whole genome shotgun (WGS) entry which is preliminary data.</text>
</comment>
<dbReference type="SUPFAM" id="SSF54786">
    <property type="entry name" value="YcfA/nrd intein domain"/>
    <property type="match status" value="1"/>
</dbReference>
<dbReference type="Pfam" id="PF07927">
    <property type="entry name" value="HicA_toxin"/>
    <property type="match status" value="1"/>
</dbReference>
<name>A0A2V2N0E3_9EURY</name>
<proteinExistence type="predicted"/>
<protein>
    <recommendedName>
        <fullName evidence="9">Type II toxin-antitoxin system HicA family toxin</fullName>
    </recommendedName>
</protein>
<keyword evidence="1" id="KW-1277">Toxin-antitoxin system</keyword>
<reference evidence="7 8" key="1">
    <citation type="submission" date="2018-05" db="EMBL/GenBank/DDBJ databases">
        <title>Draft genome of Methanospirillum stamsii Pt1.</title>
        <authorList>
            <person name="Dueholm M.S."/>
            <person name="Nielsen P.H."/>
            <person name="Bakmann L.F."/>
            <person name="Otzen D.E."/>
        </authorList>
    </citation>
    <scope>NUCLEOTIDE SEQUENCE [LARGE SCALE GENOMIC DNA]</scope>
    <source>
        <strain evidence="7 8">Pt1</strain>
    </source>
</reference>
<evidence type="ECO:0008006" key="9">
    <source>
        <dbReference type="Google" id="ProtNLM"/>
    </source>
</evidence>
<keyword evidence="4" id="KW-0378">Hydrolase</keyword>
<dbReference type="GO" id="GO:0004519">
    <property type="term" value="F:endonuclease activity"/>
    <property type="evidence" value="ECO:0007669"/>
    <property type="project" value="UniProtKB-KW"/>
</dbReference>
<evidence type="ECO:0000256" key="5">
    <source>
        <dbReference type="ARBA" id="ARBA00022884"/>
    </source>
</evidence>
<keyword evidence="3" id="KW-0255">Endonuclease</keyword>
<dbReference type="RefSeq" id="WP_109942396.1">
    <property type="nucleotide sequence ID" value="NZ_CP176366.1"/>
</dbReference>
<dbReference type="GeneID" id="97609312"/>
<organism evidence="7 8">
    <name type="scientific">Methanospirillum stamsii</name>
    <dbReference type="NCBI Taxonomy" id="1277351"/>
    <lineage>
        <taxon>Archaea</taxon>
        <taxon>Methanobacteriati</taxon>
        <taxon>Methanobacteriota</taxon>
        <taxon>Stenosarchaea group</taxon>
        <taxon>Methanomicrobia</taxon>
        <taxon>Methanomicrobiales</taxon>
        <taxon>Methanospirillaceae</taxon>
        <taxon>Methanospirillum</taxon>
    </lineage>
</organism>
<evidence type="ECO:0000313" key="8">
    <source>
        <dbReference type="Proteomes" id="UP000245934"/>
    </source>
</evidence>
<dbReference type="Proteomes" id="UP000245934">
    <property type="component" value="Unassembled WGS sequence"/>
</dbReference>
<evidence type="ECO:0000256" key="3">
    <source>
        <dbReference type="ARBA" id="ARBA00022759"/>
    </source>
</evidence>
<dbReference type="Gene3D" id="3.30.920.30">
    <property type="entry name" value="Hypothetical protein"/>
    <property type="match status" value="1"/>
</dbReference>
<dbReference type="EMBL" id="QGMZ01000058">
    <property type="protein sequence ID" value="PWR69637.1"/>
    <property type="molecule type" value="Genomic_DNA"/>
</dbReference>
<dbReference type="GO" id="GO:0016787">
    <property type="term" value="F:hydrolase activity"/>
    <property type="evidence" value="ECO:0007669"/>
    <property type="project" value="UniProtKB-KW"/>
</dbReference>
<evidence type="ECO:0000256" key="1">
    <source>
        <dbReference type="ARBA" id="ARBA00022649"/>
    </source>
</evidence>
<dbReference type="AlphaFoldDB" id="A0A2V2N0E3"/>
<dbReference type="GO" id="GO:0003729">
    <property type="term" value="F:mRNA binding"/>
    <property type="evidence" value="ECO:0007669"/>
    <property type="project" value="InterPro"/>
</dbReference>
<evidence type="ECO:0000256" key="6">
    <source>
        <dbReference type="ARBA" id="ARBA00023016"/>
    </source>
</evidence>
<evidence type="ECO:0000256" key="4">
    <source>
        <dbReference type="ARBA" id="ARBA00022801"/>
    </source>
</evidence>
<dbReference type="OrthoDB" id="7619at2157"/>
<evidence type="ECO:0000256" key="2">
    <source>
        <dbReference type="ARBA" id="ARBA00022722"/>
    </source>
</evidence>
<keyword evidence="6" id="KW-0346">Stress response</keyword>
<keyword evidence="8" id="KW-1185">Reference proteome</keyword>
<dbReference type="InterPro" id="IPR038570">
    <property type="entry name" value="HicA_sf"/>
</dbReference>
<gene>
    <name evidence="7" type="ORF">DLD82_17345</name>
</gene>
<dbReference type="InterPro" id="IPR012933">
    <property type="entry name" value="HicA_mRNA_interferase"/>
</dbReference>
<sequence>MNPGKLTILSGSEVIKALGKIGYFVNDQKGSHIHLRHAYRRPVTVPNHPEIARGTLRTIIGQVDIDPEEFLGLIR</sequence>
<evidence type="ECO:0000313" key="7">
    <source>
        <dbReference type="EMBL" id="PWR69637.1"/>
    </source>
</evidence>